<comment type="similarity">
    <text evidence="1">Belongs to the TFP11/STIP family.</text>
</comment>
<dbReference type="Proteomes" id="UP000233551">
    <property type="component" value="Unassembled WGS sequence"/>
</dbReference>
<sequence>MKMMEKMGYRGGGLGKNGQGIVTPIEVKMRPKNMGMGFNDYRETVTKLGAGLREREEEKEPPSLGRLAVRERLRSKKVQKKKKKEESYDAVALIELLAKRPKERAAVFQKVIDMRGLQVPVLSSLEDLYAEEEKAGEDETVLMPELRYNVKLMVDESGLDMLRIDQELRNEREMASRLRKEKEMLPAEAEYQRKLLDAEDEIAAILLRIKEEGSTGTLTLDTLEWKPLLVQGREELGGVQDTLETAYTAFITPAVRMSGINTWEPWIYEPMLGFLEMWETLLPSVVLQSIVDAIIIPKWSSAVESWDPRVLHAWHASDASAFTILSPWKTVFSSASWEKLMRWFIVLKELNINPAEQKLDRFHWVMTWASTIPTHLMADLMERSFFVKWLQVLYHWLCSRPNFEVAEWFLGWKGLFPQDLLSNSGIQYQFLIGLDMIRKAGNGVELVHPG</sequence>
<evidence type="ECO:0000313" key="2">
    <source>
        <dbReference type="EMBL" id="PKI40996.1"/>
    </source>
</evidence>
<dbReference type="GO" id="GO:0000390">
    <property type="term" value="P:spliceosomal complex disassembly"/>
    <property type="evidence" value="ECO:0007669"/>
    <property type="project" value="InterPro"/>
</dbReference>
<dbReference type="GeneID" id="116193271"/>
<evidence type="ECO:0000313" key="3">
    <source>
        <dbReference type="Proteomes" id="UP000233551"/>
    </source>
</evidence>
<gene>
    <name evidence="2" type="ORF">CRG98_038524</name>
</gene>
<dbReference type="Pfam" id="PF01585">
    <property type="entry name" value="G-patch"/>
    <property type="match status" value="1"/>
</dbReference>
<proteinExistence type="inferred from homology"/>
<dbReference type="GO" id="GO:0071008">
    <property type="term" value="C:U2-type post-mRNA release spliceosomal complex"/>
    <property type="evidence" value="ECO:0007669"/>
    <property type="project" value="TreeGrafter"/>
</dbReference>
<dbReference type="GO" id="GO:0003676">
    <property type="term" value="F:nucleic acid binding"/>
    <property type="evidence" value="ECO:0007669"/>
    <property type="project" value="InterPro"/>
</dbReference>
<keyword evidence="3" id="KW-1185">Reference proteome</keyword>
<dbReference type="AlphaFoldDB" id="A0A2I0IC82"/>
<dbReference type="Pfam" id="PF07842">
    <property type="entry name" value="GCFC"/>
    <property type="match status" value="2"/>
</dbReference>
<dbReference type="PANTHER" id="PTHR23329:SF1">
    <property type="entry name" value="TUFTELIN-INTERACTING PROTEIN 11"/>
    <property type="match status" value="1"/>
</dbReference>
<dbReference type="PROSITE" id="PS50174">
    <property type="entry name" value="G_PATCH"/>
    <property type="match status" value="1"/>
</dbReference>
<evidence type="ECO:0000256" key="1">
    <source>
        <dbReference type="ARBA" id="ARBA00010900"/>
    </source>
</evidence>
<dbReference type="EMBL" id="PGOL01003458">
    <property type="protein sequence ID" value="PKI40996.1"/>
    <property type="molecule type" value="Genomic_DNA"/>
</dbReference>
<dbReference type="STRING" id="22663.A0A2I0IC82"/>
<organism evidence="2 3">
    <name type="scientific">Punica granatum</name>
    <name type="common">Pomegranate</name>
    <dbReference type="NCBI Taxonomy" id="22663"/>
    <lineage>
        <taxon>Eukaryota</taxon>
        <taxon>Viridiplantae</taxon>
        <taxon>Streptophyta</taxon>
        <taxon>Embryophyta</taxon>
        <taxon>Tracheophyta</taxon>
        <taxon>Spermatophyta</taxon>
        <taxon>Magnoliopsida</taxon>
        <taxon>eudicotyledons</taxon>
        <taxon>Gunneridae</taxon>
        <taxon>Pentapetalae</taxon>
        <taxon>rosids</taxon>
        <taxon>malvids</taxon>
        <taxon>Myrtales</taxon>
        <taxon>Lythraceae</taxon>
        <taxon>Punica</taxon>
    </lineage>
</organism>
<dbReference type="InterPro" id="IPR022783">
    <property type="entry name" value="GCFC_dom"/>
</dbReference>
<dbReference type="PANTHER" id="PTHR23329">
    <property type="entry name" value="TUFTELIN-INTERACTING PROTEIN 11-RELATED"/>
    <property type="match status" value="1"/>
</dbReference>
<dbReference type="OrthoDB" id="4822at2759"/>
<reference evidence="2 3" key="1">
    <citation type="submission" date="2017-11" db="EMBL/GenBank/DDBJ databases">
        <title>De-novo sequencing of pomegranate (Punica granatum L.) genome.</title>
        <authorList>
            <person name="Akparov Z."/>
            <person name="Amiraslanov A."/>
            <person name="Hajiyeva S."/>
            <person name="Abbasov M."/>
            <person name="Kaur K."/>
            <person name="Hamwieh A."/>
            <person name="Solovyev V."/>
            <person name="Salamov A."/>
            <person name="Braich B."/>
            <person name="Kosarev P."/>
            <person name="Mahmoud A."/>
            <person name="Hajiyev E."/>
            <person name="Babayeva S."/>
            <person name="Izzatullayeva V."/>
            <person name="Mammadov A."/>
            <person name="Mammadov A."/>
            <person name="Sharifova S."/>
            <person name="Ojaghi J."/>
            <person name="Eynullazada K."/>
            <person name="Bayramov B."/>
            <person name="Abdulazimova A."/>
            <person name="Shahmuradov I."/>
        </authorList>
    </citation>
    <scope>NUCLEOTIDE SEQUENCE [LARGE SCALE GENOMIC DNA]</scope>
    <source>
        <strain evidence="3">cv. AG2017</strain>
        <tissue evidence="2">Leaf</tissue>
    </source>
</reference>
<dbReference type="InterPro" id="IPR045211">
    <property type="entry name" value="TFP11/STIP/Ntr1"/>
</dbReference>
<name>A0A2I0IC82_PUNGR</name>
<dbReference type="SMART" id="SM00443">
    <property type="entry name" value="G_patch"/>
    <property type="match status" value="1"/>
</dbReference>
<accession>A0A2I0IC82</accession>
<dbReference type="InterPro" id="IPR000467">
    <property type="entry name" value="G_patch_dom"/>
</dbReference>
<protein>
    <submittedName>
        <fullName evidence="2">Uncharacterized protein</fullName>
    </submittedName>
</protein>
<comment type="caution">
    <text evidence="2">The sequence shown here is derived from an EMBL/GenBank/DDBJ whole genome shotgun (WGS) entry which is preliminary data.</text>
</comment>